<dbReference type="InterPro" id="IPR010918">
    <property type="entry name" value="PurM-like_C_dom"/>
</dbReference>
<dbReference type="NCBIfam" id="TIGR04050">
    <property type="entry name" value="MSMEG_0567_Cter"/>
    <property type="match status" value="1"/>
</dbReference>
<dbReference type="Pfam" id="PF00583">
    <property type="entry name" value="Acetyltransf_1"/>
    <property type="match status" value="1"/>
</dbReference>
<protein>
    <submittedName>
        <fullName evidence="3">Putative N-acetyltransferase (TIGR04045 family)</fullName>
    </submittedName>
</protein>
<dbReference type="InterPro" id="IPR006283">
    <property type="entry name" value="ThiL-like"/>
</dbReference>
<name>A0A4Q7UZZ6_PSEST</name>
<sequence length="512" mass="52653">MTVIDPRPAGDRVDGPGPRFTTGGAPWATPSSRWVADELLGGRPRTAADSVTITEVPASDARDPLVTAYRDLRRAVFIDEQGLFDGRPSGDHDDHDDDPRALVLLAQDHDGELLGGVRLAPADAGTPDLGWWCGSRLVVAPGARRRAGARVGAALIRAACARAESAGVLRFEADVQPANETLFLRLGWDRVRDTTAAGRPHVRMRWPIGKIQKLVDATKAPLGALVRGLGPEGFVGDDGAPVPGSEMIAACDAIVPAMVERDPEWAGWCGVLVNVNDLAAMGARPVGLLDAVGARDPSFAHRILTGMREAAAAYGVPILGGHTQLDVPASLSLTALGTTPHPVPAGGGRAGHRVRLTADLGGGWRPGYTGRQWDSTSSRTRAELTAMVGAIGPAAAHRPAAAKDVSMAGLAGTLGMLAEASGTGAVLDVASVPRPSGASVGDWFTCFPGFALITADEPGAPLPDAGPAVSAECGELVPGAGVALRWPDGETTTAVHGTVTGMGTATGWGRTT</sequence>
<comment type="caution">
    <text evidence="3">The sequence shown here is derived from an EMBL/GenBank/DDBJ whole genome shotgun (WGS) entry which is preliminary data.</text>
</comment>
<dbReference type="Gene3D" id="3.40.630.30">
    <property type="match status" value="1"/>
</dbReference>
<organism evidence="3 4">
    <name type="scientific">Pseudonocardia sediminis</name>
    <dbReference type="NCBI Taxonomy" id="1397368"/>
    <lineage>
        <taxon>Bacteria</taxon>
        <taxon>Bacillati</taxon>
        <taxon>Actinomycetota</taxon>
        <taxon>Actinomycetes</taxon>
        <taxon>Pseudonocardiales</taxon>
        <taxon>Pseudonocardiaceae</taxon>
        <taxon>Pseudonocardia</taxon>
    </lineage>
</organism>
<dbReference type="SUPFAM" id="SSF55326">
    <property type="entry name" value="PurM N-terminal domain-like"/>
    <property type="match status" value="1"/>
</dbReference>
<dbReference type="InterPro" id="IPR024035">
    <property type="entry name" value="MSMEG_0567_GNAT"/>
</dbReference>
<gene>
    <name evidence="3" type="ORF">EV383_2770</name>
</gene>
<dbReference type="InterPro" id="IPR000182">
    <property type="entry name" value="GNAT_dom"/>
</dbReference>
<accession>A0A4Q7UZZ6</accession>
<dbReference type="PROSITE" id="PS51186">
    <property type="entry name" value="GNAT"/>
    <property type="match status" value="1"/>
</dbReference>
<evidence type="ECO:0000259" key="2">
    <source>
        <dbReference type="PROSITE" id="PS51186"/>
    </source>
</evidence>
<dbReference type="OrthoDB" id="9767928at2"/>
<proteinExistence type="predicted"/>
<dbReference type="Gene3D" id="3.30.1330.10">
    <property type="entry name" value="PurM-like, N-terminal domain"/>
    <property type="match status" value="1"/>
</dbReference>
<dbReference type="GO" id="GO:0009228">
    <property type="term" value="P:thiamine biosynthetic process"/>
    <property type="evidence" value="ECO:0007669"/>
    <property type="project" value="InterPro"/>
</dbReference>
<dbReference type="PANTHER" id="PTHR30270:SF0">
    <property type="entry name" value="THIAMINE-MONOPHOSPHATE KINASE"/>
    <property type="match status" value="1"/>
</dbReference>
<keyword evidence="4" id="KW-1185">Reference proteome</keyword>
<dbReference type="Pfam" id="PF00586">
    <property type="entry name" value="AIRS"/>
    <property type="match status" value="1"/>
</dbReference>
<dbReference type="GO" id="GO:0016747">
    <property type="term" value="F:acyltransferase activity, transferring groups other than amino-acyl groups"/>
    <property type="evidence" value="ECO:0007669"/>
    <property type="project" value="InterPro"/>
</dbReference>
<dbReference type="InterPro" id="IPR023911">
    <property type="entry name" value="MSMEG_0567/sll0787_C"/>
</dbReference>
<dbReference type="InterPro" id="IPR036676">
    <property type="entry name" value="PurM-like_C_sf"/>
</dbReference>
<dbReference type="Pfam" id="PF02769">
    <property type="entry name" value="AIRS_C"/>
    <property type="match status" value="1"/>
</dbReference>
<dbReference type="SUPFAM" id="SSF55729">
    <property type="entry name" value="Acyl-CoA N-acyltransferases (Nat)"/>
    <property type="match status" value="1"/>
</dbReference>
<dbReference type="SUPFAM" id="SSF56042">
    <property type="entry name" value="PurM C-terminal domain-like"/>
    <property type="match status" value="1"/>
</dbReference>
<dbReference type="InterPro" id="IPR036921">
    <property type="entry name" value="PurM-like_N_sf"/>
</dbReference>
<dbReference type="AlphaFoldDB" id="A0A4Q7UZZ6"/>
<dbReference type="EMBL" id="SHKL01000001">
    <property type="protein sequence ID" value="RZT85883.1"/>
    <property type="molecule type" value="Genomic_DNA"/>
</dbReference>
<evidence type="ECO:0000313" key="3">
    <source>
        <dbReference type="EMBL" id="RZT85883.1"/>
    </source>
</evidence>
<evidence type="ECO:0000256" key="1">
    <source>
        <dbReference type="SAM" id="MobiDB-lite"/>
    </source>
</evidence>
<dbReference type="NCBIfam" id="TIGR04045">
    <property type="entry name" value="MSMEG_0567_GNAT"/>
    <property type="match status" value="1"/>
</dbReference>
<dbReference type="Gene3D" id="3.90.650.10">
    <property type="entry name" value="PurM-like C-terminal domain"/>
    <property type="match status" value="1"/>
</dbReference>
<dbReference type="InterPro" id="IPR016188">
    <property type="entry name" value="PurM-like_N"/>
</dbReference>
<dbReference type="PANTHER" id="PTHR30270">
    <property type="entry name" value="THIAMINE-MONOPHOSPHATE KINASE"/>
    <property type="match status" value="1"/>
</dbReference>
<keyword evidence="3" id="KW-0808">Transferase</keyword>
<dbReference type="RefSeq" id="WP_130290275.1">
    <property type="nucleotide sequence ID" value="NZ_SHKL01000001.1"/>
</dbReference>
<feature type="domain" description="N-acetyltransferase" evidence="2">
    <location>
        <begin position="51"/>
        <end position="209"/>
    </location>
</feature>
<dbReference type="InterPro" id="IPR016181">
    <property type="entry name" value="Acyl_CoA_acyltransferase"/>
</dbReference>
<reference evidence="3 4" key="1">
    <citation type="submission" date="2019-02" db="EMBL/GenBank/DDBJ databases">
        <title>Sequencing the genomes of 1000 actinobacteria strains.</title>
        <authorList>
            <person name="Klenk H.-P."/>
        </authorList>
    </citation>
    <scope>NUCLEOTIDE SEQUENCE [LARGE SCALE GENOMIC DNA]</scope>
    <source>
        <strain evidence="3 4">DSM 45779</strain>
    </source>
</reference>
<evidence type="ECO:0000313" key="4">
    <source>
        <dbReference type="Proteomes" id="UP000291591"/>
    </source>
</evidence>
<feature type="region of interest" description="Disordered" evidence="1">
    <location>
        <begin position="1"/>
        <end position="28"/>
    </location>
</feature>
<dbReference type="Proteomes" id="UP000291591">
    <property type="component" value="Unassembled WGS sequence"/>
</dbReference>
<dbReference type="GO" id="GO:0009030">
    <property type="term" value="F:thiamine-phosphate kinase activity"/>
    <property type="evidence" value="ECO:0007669"/>
    <property type="project" value="InterPro"/>
</dbReference>